<feature type="domain" description="Activator of Hsp90 ATPase homologue 1/2-like C-terminal" evidence="2">
    <location>
        <begin position="28"/>
        <end position="150"/>
    </location>
</feature>
<dbReference type="PATRIC" id="fig|1028800.3.peg.2638"/>
<protein>
    <submittedName>
        <fullName evidence="3">Activator of Hsp90 ATPase 1 family protein</fullName>
    </submittedName>
</protein>
<dbReference type="eggNOG" id="COG3832">
    <property type="taxonomic scope" value="Bacteria"/>
</dbReference>
<dbReference type="SUPFAM" id="SSF55961">
    <property type="entry name" value="Bet v1-like"/>
    <property type="match status" value="1"/>
</dbReference>
<dbReference type="Gene3D" id="3.30.530.20">
    <property type="match status" value="1"/>
</dbReference>
<dbReference type="AlphaFoldDB" id="A0A068SUL0"/>
<evidence type="ECO:0000259" key="2">
    <source>
        <dbReference type="Pfam" id="PF08327"/>
    </source>
</evidence>
<sequence length="177" mass="20055">MSDMTSLNKYGAVAEPFAFSIQRRLPGPIERIWAYLTDSDLRRQWLASGIIPAQAGSSFELTWRNDELAGSADGRPEGFPAEHSIQSEVIAFEPPHRLVFSWPPRGEVSFELQPAGSEILLTVTHRRISDRRNMVMVGAGWHMHLDILVARATGAKPEPFWEGWSRLKEEYDRRIPA</sequence>
<dbReference type="OrthoDB" id="9800600at2"/>
<evidence type="ECO:0000256" key="1">
    <source>
        <dbReference type="ARBA" id="ARBA00006817"/>
    </source>
</evidence>
<keyword evidence="4" id="KW-1185">Reference proteome</keyword>
<dbReference type="KEGG" id="ngg:RG540_CH26090"/>
<accession>A0A068SUL0</accession>
<name>A0A068SUL0_NEOGA</name>
<dbReference type="InterPro" id="IPR023393">
    <property type="entry name" value="START-like_dom_sf"/>
</dbReference>
<dbReference type="Pfam" id="PF08327">
    <property type="entry name" value="AHSA1"/>
    <property type="match status" value="1"/>
</dbReference>
<reference evidence="4" key="1">
    <citation type="journal article" date="2014" name="BMC Genomics">
        <title>Genome sequencing of two Neorhizobium galegae strains reveals a noeT gene responsible for the unusual acetylation of the nodulation factors.</title>
        <authorList>
            <person name="Osterman J."/>
            <person name="Marsh J."/>
            <person name="Laine P.K."/>
            <person name="Zeng Z."/>
            <person name="Alatalo E."/>
            <person name="Sullivan J.T."/>
            <person name="Young J.P."/>
            <person name="Thomas-Oates J."/>
            <person name="Paulin L."/>
            <person name="Lindstrom K."/>
        </authorList>
    </citation>
    <scope>NUCLEOTIDE SEQUENCE [LARGE SCALE GENOMIC DNA]</scope>
    <source>
        <strain evidence="4">HAMBI 540</strain>
    </source>
</reference>
<dbReference type="InterPro" id="IPR013538">
    <property type="entry name" value="ASHA1/2-like_C"/>
</dbReference>
<dbReference type="HOGENOM" id="CLU_108923_3_2_5"/>
<organism evidence="3 4">
    <name type="scientific">Neorhizobium galegae bv. orientalis str. HAMBI 540</name>
    <dbReference type="NCBI Taxonomy" id="1028800"/>
    <lineage>
        <taxon>Bacteria</taxon>
        <taxon>Pseudomonadati</taxon>
        <taxon>Pseudomonadota</taxon>
        <taxon>Alphaproteobacteria</taxon>
        <taxon>Hyphomicrobiales</taxon>
        <taxon>Rhizobiaceae</taxon>
        <taxon>Rhizobium/Agrobacterium group</taxon>
        <taxon>Neorhizobium</taxon>
    </lineage>
</organism>
<dbReference type="CDD" id="cd08899">
    <property type="entry name" value="SRPBCC_CalC_Aha1-like_6"/>
    <property type="match status" value="1"/>
</dbReference>
<gene>
    <name evidence="3" type="ORF">RG540_CH26090</name>
</gene>
<evidence type="ECO:0000313" key="4">
    <source>
        <dbReference type="Proteomes" id="UP000028181"/>
    </source>
</evidence>
<proteinExistence type="inferred from homology"/>
<dbReference type="EMBL" id="HG938353">
    <property type="protein sequence ID" value="CDN48775.1"/>
    <property type="molecule type" value="Genomic_DNA"/>
</dbReference>
<dbReference type="GeneID" id="24259199"/>
<evidence type="ECO:0000313" key="3">
    <source>
        <dbReference type="EMBL" id="CDN48775.1"/>
    </source>
</evidence>
<dbReference type="RefSeq" id="WP_038588469.1">
    <property type="nucleotide sequence ID" value="NZ_HG938353.1"/>
</dbReference>
<comment type="similarity">
    <text evidence="1">Belongs to the AHA1 family.</text>
</comment>
<dbReference type="Proteomes" id="UP000028181">
    <property type="component" value="Chromosome I"/>
</dbReference>